<comment type="caution">
    <text evidence="1">The sequence shown here is derived from an EMBL/GenBank/DDBJ whole genome shotgun (WGS) entry which is preliminary data.</text>
</comment>
<dbReference type="Proteomes" id="UP000197138">
    <property type="component" value="Unassembled WGS sequence"/>
</dbReference>
<protein>
    <submittedName>
        <fullName evidence="1">Uncharacterized protein</fullName>
    </submittedName>
</protein>
<dbReference type="EMBL" id="MTKT01005370">
    <property type="protein sequence ID" value="OWM67800.1"/>
    <property type="molecule type" value="Genomic_DNA"/>
</dbReference>
<gene>
    <name evidence="1" type="ORF">CDL15_Pgr010738</name>
</gene>
<accession>A0A218W687</accession>
<dbReference type="AlphaFoldDB" id="A0A218W687"/>
<sequence length="72" mass="7928">MLEAEPSFIFSFEHCKIAIGSSFLFSFRLFSASPHPDAAERQLRSEILNGRGTPSTIRGRGGIESETILLIS</sequence>
<organism evidence="1 2">
    <name type="scientific">Punica granatum</name>
    <name type="common">Pomegranate</name>
    <dbReference type="NCBI Taxonomy" id="22663"/>
    <lineage>
        <taxon>Eukaryota</taxon>
        <taxon>Viridiplantae</taxon>
        <taxon>Streptophyta</taxon>
        <taxon>Embryophyta</taxon>
        <taxon>Tracheophyta</taxon>
        <taxon>Spermatophyta</taxon>
        <taxon>Magnoliopsida</taxon>
        <taxon>eudicotyledons</taxon>
        <taxon>Gunneridae</taxon>
        <taxon>Pentapetalae</taxon>
        <taxon>rosids</taxon>
        <taxon>malvids</taxon>
        <taxon>Myrtales</taxon>
        <taxon>Lythraceae</taxon>
        <taxon>Punica</taxon>
    </lineage>
</organism>
<evidence type="ECO:0000313" key="2">
    <source>
        <dbReference type="Proteomes" id="UP000197138"/>
    </source>
</evidence>
<name>A0A218W687_PUNGR</name>
<proteinExistence type="predicted"/>
<evidence type="ECO:0000313" key="1">
    <source>
        <dbReference type="EMBL" id="OWM67800.1"/>
    </source>
</evidence>
<reference evidence="2" key="1">
    <citation type="journal article" date="2017" name="Plant J.">
        <title>The pomegranate (Punica granatum L.) genome and the genomics of punicalagin biosynthesis.</title>
        <authorList>
            <person name="Qin G."/>
            <person name="Xu C."/>
            <person name="Ming R."/>
            <person name="Tang H."/>
            <person name="Guyot R."/>
            <person name="Kramer E.M."/>
            <person name="Hu Y."/>
            <person name="Yi X."/>
            <person name="Qi Y."/>
            <person name="Xu X."/>
            <person name="Gao Z."/>
            <person name="Pan H."/>
            <person name="Jian J."/>
            <person name="Tian Y."/>
            <person name="Yue Z."/>
            <person name="Xu Y."/>
        </authorList>
    </citation>
    <scope>NUCLEOTIDE SEQUENCE [LARGE SCALE GENOMIC DNA]</scope>
    <source>
        <strain evidence="2">cv. Dabenzi</strain>
    </source>
</reference>